<reference evidence="3" key="1">
    <citation type="submission" date="2015-07" db="EMBL/GenBank/DDBJ databases">
        <title>Draft Genome Sequence of Oceanobacillus picturae Heshi-B3 that Was Isolated from Fermented Rice Bran with Aging Salted Mackerel, Which Was Named Heshiko as Traditional Fermented Seafood in Japan.</title>
        <authorList>
            <person name="Akuzawa S."/>
            <person name="Nakagawa J."/>
            <person name="Kanekatsu T."/>
            <person name="Kanesaki Y."/>
            <person name="Suzuki T."/>
        </authorList>
    </citation>
    <scope>NUCLEOTIDE SEQUENCE [LARGE SCALE GENOMIC DNA]</scope>
    <source>
        <strain evidence="3">Heshi-B3</strain>
    </source>
</reference>
<proteinExistence type="predicted"/>
<evidence type="ECO:0000256" key="1">
    <source>
        <dbReference type="SAM" id="Phobius"/>
    </source>
</evidence>
<dbReference type="AlphaFoldDB" id="A0A0U9HDT7"/>
<reference evidence="2 3" key="2">
    <citation type="journal article" date="2016" name="Genome Announc.">
        <title>Draft Genome Sequence of Oceanobacillus picturae Heshi-B3, Isolated from Fermented Rice Bran in a Traditional Japanese Seafood Dish.</title>
        <authorList>
            <person name="Akuzawa S."/>
            <person name="Nagaoka J."/>
            <person name="Kanekatsu M."/>
            <person name="Kanesaki Y."/>
            <person name="Suzuki T."/>
        </authorList>
    </citation>
    <scope>NUCLEOTIDE SEQUENCE [LARGE SCALE GENOMIC DNA]</scope>
    <source>
        <strain evidence="2 3">Heshi-B3</strain>
    </source>
</reference>
<protein>
    <submittedName>
        <fullName evidence="2">Complement C1q subcomponent subunit B</fullName>
    </submittedName>
</protein>
<name>A0A0U9HDT7_9BACI</name>
<dbReference type="EMBL" id="BBXV01000012">
    <property type="protein sequence ID" value="GAQ17164.1"/>
    <property type="molecule type" value="Genomic_DNA"/>
</dbReference>
<dbReference type="RefSeq" id="WP_058949659.1">
    <property type="nucleotide sequence ID" value="NZ_BBXV01000012.1"/>
</dbReference>
<organism evidence="2 3">
    <name type="scientific">Oceanobacillus picturae</name>
    <dbReference type="NCBI Taxonomy" id="171693"/>
    <lineage>
        <taxon>Bacteria</taxon>
        <taxon>Bacillati</taxon>
        <taxon>Bacillota</taxon>
        <taxon>Bacilli</taxon>
        <taxon>Bacillales</taxon>
        <taxon>Bacillaceae</taxon>
        <taxon>Oceanobacillus</taxon>
    </lineage>
</organism>
<sequence>MRHPLEKIIRIELLTIALALVIGLISIIQGYLFLTISSLYLVAISFSCSALLEWQSHQTAQGAKHALRAFLIFLIATYLLFQL</sequence>
<keyword evidence="1" id="KW-1133">Transmembrane helix</keyword>
<evidence type="ECO:0000313" key="2">
    <source>
        <dbReference type="EMBL" id="GAQ17164.1"/>
    </source>
</evidence>
<feature type="transmembrane region" description="Helical" evidence="1">
    <location>
        <begin position="66"/>
        <end position="81"/>
    </location>
</feature>
<dbReference type="Proteomes" id="UP000052946">
    <property type="component" value="Unassembled WGS sequence"/>
</dbReference>
<dbReference type="OrthoDB" id="2973734at2"/>
<gene>
    <name evidence="2" type="ORF">OPHB3_1089</name>
</gene>
<accession>A0A0U9HDT7</accession>
<feature type="transmembrane region" description="Helical" evidence="1">
    <location>
        <begin position="12"/>
        <end position="32"/>
    </location>
</feature>
<keyword evidence="1" id="KW-0472">Membrane</keyword>
<comment type="caution">
    <text evidence="2">The sequence shown here is derived from an EMBL/GenBank/DDBJ whole genome shotgun (WGS) entry which is preliminary data.</text>
</comment>
<keyword evidence="1" id="KW-0812">Transmembrane</keyword>
<evidence type="ECO:0000313" key="3">
    <source>
        <dbReference type="Proteomes" id="UP000052946"/>
    </source>
</evidence>